<sequence length="1265" mass="146265">MIESKDKINPTPLSPLQVHYLKKELISRQIKTEIQSLSQYGALKNLGPPFADKDCVESDTPFLRFIFIRFVLTFPFLQKADNTFWSKLSEFLDEFAKKNISSSSTRDERTKRKKLGENIVNELTLLLNAGIKTTAGKDESIKVDFTGAYENRNQKLLDDLSCTINGWNINVVSVRTIWEKHRIREHAHSEYIIQAKRQNFNEIIFVARRYKDFTIKDQKSSTFNKSHTASDELSSNGLYQHEKNRQNLRAYLRSLLSIREIARSRTMWVFLTDSSLTLNEDEKRDIEKRRELDSIRDEQQKRFNEEAEKRAKELEQHVSEFKQEVMNSGGLSKVIYTIQETPNASNLPKTYQKIIEWGEIGSSETLAQLKRTHSLMPYKTIRAIMKISNPLVIMRGILDLFLAQPFGQKSLVQRILSMSMTEDLKEIGKDIKIIEEEINDDGVCEKLRNFVYSPSELQTAIMKEAKDEHINAIIIAILHTKLLTPDLKNVQVARFVGSINSIRIDNTELLSNLKKLFFFYVRQRDKKMMIDLLFQGITGDLLKDIIIVFYEPLAKVYKAANISDTLSDLSEFLDDLINVVEEADLRGVMYSPAESVVQIFVSLVHRHIPRFYSFVHSVYSHDSTGLFNSFLKWIESVFNFIRDGLTEQIDVQQLIDTVLTTEERDLLSTELDNLMRLKIEMDKHEDDDDDSQGSDSSSNSMMDINHKREFPELKVMPKLLSPFVNEGPSGLIFALTLSEIIVNNQISGQILIYHEDYKTRNSKNQLFLVNEAEFSRLPQSVRDYLSHAAVFKEFFSGQQTAYFMEEFEDKLLEMIAKLDENVQLVHERFEPACASRYDLLVLADGNINCDNHQFEKEAVSKNYELEIKFGFKNLSQNNEMEALSLIQTRYLIQFQQDNQSIIKVNLSKSEYDSIEPNPSLDSVKNNPWLMNIIRDGFKFFGVDNDNLISVSKSSDDLLVTKEFYKNNQKCDQNESFVCVIGDAAFNCKSWQNRSKCNIAILSAVTLAEKLIVEQVLFEFTRKNLDRFSNAMLNIQQDFVQQLRLTNMEDTLFRVIHGIIDKYNKKCSSEQVKVLSSVDSFNFITILEEYPQLFNIDQTPDDKKILKELREDYTKNVVLASLSPAPQNLYNLLTQNNPDSDEPFVTYIRAYNQVLAFTSLGVNLDKELANAKKGVYTFRIQGALYHQIGGLMPRYNDEKPLFAQIYFFDSNMDNQLQRRQEMIPNLNADMLKALQDELNTINPFVHQFVTAGAKAKIESDNSHWRM</sequence>
<feature type="coiled-coil region" evidence="1">
    <location>
        <begin position="297"/>
        <end position="324"/>
    </location>
</feature>
<dbReference type="AlphaFoldDB" id="A0A9W4WQR2"/>
<evidence type="ECO:0000259" key="3">
    <source>
        <dbReference type="Pfam" id="PF12825"/>
    </source>
</evidence>
<protein>
    <submittedName>
        <fullName evidence="5">1050_t:CDS:1</fullName>
    </submittedName>
</protein>
<accession>A0A9W4WQR2</accession>
<comment type="caution">
    <text evidence="5">The sequence shown here is derived from an EMBL/GenBank/DDBJ whole genome shotgun (WGS) entry which is preliminary data.</text>
</comment>
<feature type="non-terminal residue" evidence="5">
    <location>
        <position position="1"/>
    </location>
</feature>
<dbReference type="InterPro" id="IPR036871">
    <property type="entry name" value="PX_dom_sf"/>
</dbReference>
<dbReference type="PANTHER" id="PTHR47185">
    <property type="entry name" value="PX DOMAIN-CONTAINING PROTEIN YPR097W"/>
    <property type="match status" value="1"/>
</dbReference>
<keyword evidence="1" id="KW-0175">Coiled coil</keyword>
<evidence type="ECO:0000313" key="5">
    <source>
        <dbReference type="EMBL" id="CAI2171883.1"/>
    </source>
</evidence>
<feature type="region of interest" description="Disordered" evidence="2">
    <location>
        <begin position="682"/>
        <end position="702"/>
    </location>
</feature>
<evidence type="ECO:0000256" key="2">
    <source>
        <dbReference type="SAM" id="MobiDB-lite"/>
    </source>
</evidence>
<feature type="domain" description="PX-associated" evidence="4">
    <location>
        <begin position="10"/>
        <end position="128"/>
    </location>
</feature>
<evidence type="ECO:0000256" key="1">
    <source>
        <dbReference type="SAM" id="Coils"/>
    </source>
</evidence>
<reference evidence="5" key="1">
    <citation type="submission" date="2022-08" db="EMBL/GenBank/DDBJ databases">
        <authorList>
            <person name="Kallberg Y."/>
            <person name="Tangrot J."/>
            <person name="Rosling A."/>
        </authorList>
    </citation>
    <scope>NUCLEOTIDE SEQUENCE</scope>
    <source>
        <strain evidence="5">Wild A</strain>
    </source>
</reference>
<dbReference type="Pfam" id="PF12828">
    <property type="entry name" value="PXB"/>
    <property type="match status" value="1"/>
</dbReference>
<dbReference type="EMBL" id="CAMKVN010000874">
    <property type="protein sequence ID" value="CAI2171883.1"/>
    <property type="molecule type" value="Genomic_DNA"/>
</dbReference>
<dbReference type="Gene3D" id="3.30.1520.10">
    <property type="entry name" value="Phox-like domain"/>
    <property type="match status" value="1"/>
</dbReference>
<dbReference type="InterPro" id="IPR024554">
    <property type="entry name" value="LEC1-like_C"/>
</dbReference>
<evidence type="ECO:0000313" key="6">
    <source>
        <dbReference type="Proteomes" id="UP001153678"/>
    </source>
</evidence>
<proteinExistence type="predicted"/>
<dbReference type="InterPro" id="IPR047168">
    <property type="entry name" value="LEC1-like"/>
</dbReference>
<name>A0A9W4WQR2_9GLOM</name>
<feature type="domain" description="PX" evidence="3">
    <location>
        <begin position="330"/>
        <end position="642"/>
    </location>
</feature>
<dbReference type="OrthoDB" id="18320at2759"/>
<dbReference type="Pfam" id="PF12825">
    <property type="entry name" value="DUF3818"/>
    <property type="match status" value="1"/>
</dbReference>
<dbReference type="Proteomes" id="UP001153678">
    <property type="component" value="Unassembled WGS sequence"/>
</dbReference>
<keyword evidence="6" id="KW-1185">Reference proteome</keyword>
<dbReference type="SUPFAM" id="SSF64268">
    <property type="entry name" value="PX domain"/>
    <property type="match status" value="1"/>
</dbReference>
<dbReference type="GO" id="GO:0035091">
    <property type="term" value="F:phosphatidylinositol binding"/>
    <property type="evidence" value="ECO:0007669"/>
    <property type="project" value="InterPro"/>
</dbReference>
<dbReference type="PANTHER" id="PTHR47185:SF1">
    <property type="entry name" value="PX DOMAIN-CONTAINING PROTEIN YPR097W"/>
    <property type="match status" value="1"/>
</dbReference>
<evidence type="ECO:0000259" key="4">
    <source>
        <dbReference type="Pfam" id="PF12828"/>
    </source>
</evidence>
<gene>
    <name evidence="5" type="ORF">FWILDA_LOCUS5300</name>
</gene>
<organism evidence="5 6">
    <name type="scientific">Funneliformis geosporum</name>
    <dbReference type="NCBI Taxonomy" id="1117311"/>
    <lineage>
        <taxon>Eukaryota</taxon>
        <taxon>Fungi</taxon>
        <taxon>Fungi incertae sedis</taxon>
        <taxon>Mucoromycota</taxon>
        <taxon>Glomeromycotina</taxon>
        <taxon>Glomeromycetes</taxon>
        <taxon>Glomerales</taxon>
        <taxon>Glomeraceae</taxon>
        <taxon>Funneliformis</taxon>
    </lineage>
</organism>
<dbReference type="InterPro" id="IPR024555">
    <property type="entry name" value="PX-associated"/>
</dbReference>